<dbReference type="KEGG" id="csn:Cyast_2334"/>
<dbReference type="HOGENOM" id="CLU_078800_0_0_3"/>
<evidence type="ECO:0000313" key="3">
    <source>
        <dbReference type="Proteomes" id="UP000010483"/>
    </source>
</evidence>
<dbReference type="AlphaFoldDB" id="K9YP96"/>
<proteinExistence type="predicted"/>
<dbReference type="Pfam" id="PF13443">
    <property type="entry name" value="HTH_26"/>
    <property type="match status" value="1"/>
</dbReference>
<evidence type="ECO:0000313" key="2">
    <source>
        <dbReference type="EMBL" id="AFZ48282.1"/>
    </source>
</evidence>
<dbReference type="Proteomes" id="UP000010483">
    <property type="component" value="Chromosome"/>
</dbReference>
<reference evidence="3" key="1">
    <citation type="journal article" date="2013" name="Proc. Natl. Acad. Sci. U.S.A.">
        <title>Improving the coverage of the cyanobacterial phylum using diversity-driven genome sequencing.</title>
        <authorList>
            <person name="Shih P.M."/>
            <person name="Wu D."/>
            <person name="Latifi A."/>
            <person name="Axen S.D."/>
            <person name="Fewer D.P."/>
            <person name="Talla E."/>
            <person name="Calteau A."/>
            <person name="Cai F."/>
            <person name="Tandeau de Marsac N."/>
            <person name="Rippka R."/>
            <person name="Herdman M."/>
            <person name="Sivonen K."/>
            <person name="Coursin T."/>
            <person name="Laurent T."/>
            <person name="Goodwin L."/>
            <person name="Nolan M."/>
            <person name="Davenport K.W."/>
            <person name="Han C.S."/>
            <person name="Rubin E.M."/>
            <person name="Eisen J.A."/>
            <person name="Woyke T."/>
            <person name="Gugger M."/>
            <person name="Kerfeld C.A."/>
        </authorList>
    </citation>
    <scope>NUCLEOTIDE SEQUENCE [LARGE SCALE GENOMIC DNA]</scope>
    <source>
        <strain evidence="3">ATCC 29140 / PCC 7202</strain>
    </source>
</reference>
<accession>K9YP96</accession>
<organism evidence="2 3">
    <name type="scientific">Cyanobacterium stanieri (strain ATCC 29140 / PCC 7202)</name>
    <dbReference type="NCBI Taxonomy" id="292563"/>
    <lineage>
        <taxon>Bacteria</taxon>
        <taxon>Bacillati</taxon>
        <taxon>Cyanobacteriota</taxon>
        <taxon>Cyanophyceae</taxon>
        <taxon>Oscillatoriophycideae</taxon>
        <taxon>Chroococcales</taxon>
        <taxon>Geminocystaceae</taxon>
        <taxon>Cyanobacterium</taxon>
    </lineage>
</organism>
<gene>
    <name evidence="2" type="ordered locus">Cyast_2334</name>
</gene>
<dbReference type="STRING" id="292563.Cyast_2334"/>
<dbReference type="InterPro" id="IPR001387">
    <property type="entry name" value="Cro/C1-type_HTH"/>
</dbReference>
<feature type="domain" description="HTH cro/C1-type" evidence="1">
    <location>
        <begin position="25"/>
        <end position="73"/>
    </location>
</feature>
<evidence type="ECO:0000259" key="1">
    <source>
        <dbReference type="Pfam" id="PF13443"/>
    </source>
</evidence>
<dbReference type="EMBL" id="CP003940">
    <property type="protein sequence ID" value="AFZ48282.1"/>
    <property type="molecule type" value="Genomic_DNA"/>
</dbReference>
<name>K9YP96_CYASC</name>
<protein>
    <submittedName>
        <fullName evidence="2">Transcriptional regulator, XRE family</fullName>
    </submittedName>
</protein>
<dbReference type="eggNOG" id="COG0576">
    <property type="taxonomic scope" value="Bacteria"/>
</dbReference>
<keyword evidence="3" id="KW-1185">Reference proteome</keyword>
<dbReference type="BioCyc" id="CSTA292563:G1353-2338-MONOMER"/>
<sequence length="206" mass="23273">MKNQEKSYQGTVLSALITNAGFTDYLDFSRRTGIGELILHRIDCGLLEQMPLKHLRMIARALNMSVGDFIVAIEGESGVSDSKIPISNDLTQEITQQVQQSVIEILESLLLQLPTMIKVVEKNPQLPASRLVPLLKPLNKLLSHWDIKAIAPVGAIVKYDPQQHQLMSETEEKVNDLVEIRYVGYRQKDKLLYRARVSPVKTVEKK</sequence>